<dbReference type="AlphaFoldDB" id="A0A1G4Q9H7"/>
<dbReference type="PROSITE" id="PS50943">
    <property type="entry name" value="HTH_CROC1"/>
    <property type="match status" value="1"/>
</dbReference>
<reference evidence="3" key="1">
    <citation type="submission" date="2016-10" db="EMBL/GenBank/DDBJ databases">
        <authorList>
            <person name="Varghese N."/>
            <person name="Submissions S."/>
        </authorList>
    </citation>
    <scope>NUCLEOTIDE SEQUENCE [LARGE SCALE GENOMIC DNA]</scope>
    <source>
        <strain evidence="3">CGMCC 1.8946</strain>
    </source>
</reference>
<keyword evidence="2" id="KW-0238">DNA-binding</keyword>
<sequence length="245" mass="28666">MLENIQKLCKERGIKVSHLEKELGFGRGAMYKWDVNSPSIDKVQKVADYFKVSMDRILYGFDYTEFVNMVNYVKENRTIEQFSKETGVDLNELYKICLGLTFNPPSLEVVEKIASSNPVDFIVSRDDLLEAAGYVNERRGGGNTRKMIDVLSDQFEKAGFSVRFENEDHYEKVYIDHEDQTVQSMFLHEFIDIGESILEALKEKYKKYEPKTIAAHHDGEDWTEEELEDIKQFKEFVRSKRKQQE</sequence>
<keyword evidence="3" id="KW-1185">Reference proteome</keyword>
<evidence type="ECO:0000259" key="1">
    <source>
        <dbReference type="PROSITE" id="PS50943"/>
    </source>
</evidence>
<protein>
    <submittedName>
        <fullName evidence="2">Cro/C1-type HTH DNA-binding domain-containing protein</fullName>
    </submittedName>
</protein>
<gene>
    <name evidence="2" type="ORF">SAMN04487970_100611</name>
</gene>
<proteinExistence type="predicted"/>
<organism evidence="2 3">
    <name type="scientific">Paenibacillus tianmuensis</name>
    <dbReference type="NCBI Taxonomy" id="624147"/>
    <lineage>
        <taxon>Bacteria</taxon>
        <taxon>Bacillati</taxon>
        <taxon>Bacillota</taxon>
        <taxon>Bacilli</taxon>
        <taxon>Bacillales</taxon>
        <taxon>Paenibacillaceae</taxon>
        <taxon>Paenibacillus</taxon>
    </lineage>
</organism>
<feature type="domain" description="HTH cro/C1-type" evidence="1">
    <location>
        <begin position="5"/>
        <end position="57"/>
    </location>
</feature>
<dbReference type="SUPFAM" id="SSF47413">
    <property type="entry name" value="lambda repressor-like DNA-binding domains"/>
    <property type="match status" value="1"/>
</dbReference>
<dbReference type="Pfam" id="PF13443">
    <property type="entry name" value="HTH_26"/>
    <property type="match status" value="1"/>
</dbReference>
<dbReference type="STRING" id="624147.SAMN04487970_100611"/>
<dbReference type="InterPro" id="IPR001387">
    <property type="entry name" value="Cro/C1-type_HTH"/>
</dbReference>
<name>A0A1G4Q9H7_9BACL</name>
<evidence type="ECO:0000313" key="3">
    <source>
        <dbReference type="Proteomes" id="UP000198601"/>
    </source>
</evidence>
<dbReference type="GO" id="GO:0003677">
    <property type="term" value="F:DNA binding"/>
    <property type="evidence" value="ECO:0007669"/>
    <property type="project" value="UniProtKB-KW"/>
</dbReference>
<dbReference type="EMBL" id="FMTT01000006">
    <property type="protein sequence ID" value="SCW41111.1"/>
    <property type="molecule type" value="Genomic_DNA"/>
</dbReference>
<dbReference type="Gene3D" id="1.10.260.40">
    <property type="entry name" value="lambda repressor-like DNA-binding domains"/>
    <property type="match status" value="1"/>
</dbReference>
<dbReference type="InterPro" id="IPR010982">
    <property type="entry name" value="Lambda_DNA-bd_dom_sf"/>
</dbReference>
<dbReference type="SMART" id="SM00530">
    <property type="entry name" value="HTH_XRE"/>
    <property type="match status" value="2"/>
</dbReference>
<accession>A0A1G4Q9H7</accession>
<evidence type="ECO:0000313" key="2">
    <source>
        <dbReference type="EMBL" id="SCW41111.1"/>
    </source>
</evidence>
<dbReference type="Proteomes" id="UP000198601">
    <property type="component" value="Unassembled WGS sequence"/>
</dbReference>